<protein>
    <submittedName>
        <fullName evidence="1">Uncharacterized protein</fullName>
    </submittedName>
</protein>
<evidence type="ECO:0000313" key="1">
    <source>
        <dbReference type="EMBL" id="KAK7555542.1"/>
    </source>
</evidence>
<proteinExistence type="predicted"/>
<dbReference type="Proteomes" id="UP001365128">
    <property type="component" value="Unassembled WGS sequence"/>
</dbReference>
<reference evidence="1 2" key="1">
    <citation type="submission" date="2024-04" db="EMBL/GenBank/DDBJ databases">
        <title>Phyllosticta paracitricarpa is synonymous to the EU quarantine fungus P. citricarpa based on phylogenomic analyses.</title>
        <authorList>
            <consortium name="Lawrence Berkeley National Laboratory"/>
            <person name="Van Ingen-Buijs V.A."/>
            <person name="Van Westerhoven A.C."/>
            <person name="Haridas S."/>
            <person name="Skiadas P."/>
            <person name="Martin F."/>
            <person name="Groenewald J.Z."/>
            <person name="Crous P.W."/>
            <person name="Seidl M.F."/>
        </authorList>
    </citation>
    <scope>NUCLEOTIDE SEQUENCE [LARGE SCALE GENOMIC DNA]</scope>
    <source>
        <strain evidence="1 2">CBS 122670</strain>
    </source>
</reference>
<organism evidence="1 2">
    <name type="scientific">Phyllosticta citricarpa</name>
    <dbReference type="NCBI Taxonomy" id="55181"/>
    <lineage>
        <taxon>Eukaryota</taxon>
        <taxon>Fungi</taxon>
        <taxon>Dikarya</taxon>
        <taxon>Ascomycota</taxon>
        <taxon>Pezizomycotina</taxon>
        <taxon>Dothideomycetes</taxon>
        <taxon>Dothideomycetes incertae sedis</taxon>
        <taxon>Botryosphaeriales</taxon>
        <taxon>Phyllostictaceae</taxon>
        <taxon>Phyllosticta</taxon>
    </lineage>
</organism>
<keyword evidence="2" id="KW-1185">Reference proteome</keyword>
<name>A0ABR1MPC5_9PEZI</name>
<accession>A0ABR1MPC5</accession>
<evidence type="ECO:0000313" key="2">
    <source>
        <dbReference type="Proteomes" id="UP001365128"/>
    </source>
</evidence>
<comment type="caution">
    <text evidence="1">The sequence shown here is derived from an EMBL/GenBank/DDBJ whole genome shotgun (WGS) entry which is preliminary data.</text>
</comment>
<gene>
    <name evidence="1" type="ORF">IWX46DRAFT_131645</name>
</gene>
<sequence>MLVVVGRWTVPPPTPAKRTLVPCSSPPPDGYPPTGTFQLSQVVGDDGGGGRSERARQGTTIQRSISKARHLKYAQKPKSRLRWTDTLALDPSIHPSIQPLVDISISTHTFRNLCKPPRIGGKKKRPQKAPLSVPCLTFSFSTTVIKPLFSSSPSCPKHHASISSHPITLSSNPHLTLPFPSLPFPSLPFPSLPFPSLPFPSLPFPSHPTPSHPFN</sequence>
<dbReference type="EMBL" id="JBBPDW010000002">
    <property type="protein sequence ID" value="KAK7555542.1"/>
    <property type="molecule type" value="Genomic_DNA"/>
</dbReference>